<proteinExistence type="predicted"/>
<reference evidence="2 3" key="2">
    <citation type="journal article" date="2020" name="Microbiol. Resour. Announc.">
        <title>Antarctic desert soil bacteria exhibit high novel natural product potential, evaluated through long-read genome sequencing and comparative genomics.</title>
        <authorList>
            <person name="Benaud N."/>
            <person name="Edwards R.J."/>
            <person name="Amos T.G."/>
            <person name="D'Agostino P.M."/>
            <person name="Gutierrez-Chavez C."/>
            <person name="Montgomery K."/>
            <person name="Nicetic I."/>
            <person name="Ferrari B.C."/>
        </authorList>
    </citation>
    <scope>NUCLEOTIDE SEQUENCE [LARGE SCALE GENOMIC DNA]</scope>
    <source>
        <strain evidence="2 3">SPB151</strain>
    </source>
</reference>
<dbReference type="InterPro" id="IPR039422">
    <property type="entry name" value="MarR/SlyA-like"/>
</dbReference>
<reference evidence="3" key="1">
    <citation type="submission" date="2019-09" db="EMBL/GenBank/DDBJ databases">
        <title>Antimicrobial potential of Antarctic Bacteria.</title>
        <authorList>
            <person name="Benaud N."/>
            <person name="Edwards R.J."/>
            <person name="Ferrari B.C."/>
        </authorList>
    </citation>
    <scope>NUCLEOTIDE SEQUENCE [LARGE SCALE GENOMIC DNA]</scope>
    <source>
        <strain evidence="3">SPB151</strain>
    </source>
</reference>
<protein>
    <submittedName>
        <fullName evidence="2">Winged helix-turn-helix transcriptional regulator</fullName>
    </submittedName>
</protein>
<dbReference type="PANTHER" id="PTHR33164">
    <property type="entry name" value="TRANSCRIPTIONAL REGULATOR, MARR FAMILY"/>
    <property type="match status" value="1"/>
</dbReference>
<gene>
    <name evidence="2" type="ORF">F1D05_12250</name>
</gene>
<evidence type="ECO:0000313" key="2">
    <source>
        <dbReference type="EMBL" id="QNE18536.1"/>
    </source>
</evidence>
<organism evidence="2 3">
    <name type="scientific">Kribbella qitaiheensis</name>
    <dbReference type="NCBI Taxonomy" id="1544730"/>
    <lineage>
        <taxon>Bacteria</taxon>
        <taxon>Bacillati</taxon>
        <taxon>Actinomycetota</taxon>
        <taxon>Actinomycetes</taxon>
        <taxon>Propionibacteriales</taxon>
        <taxon>Kribbellaceae</taxon>
        <taxon>Kribbella</taxon>
    </lineage>
</organism>
<feature type="domain" description="HTH marR-type" evidence="1">
    <location>
        <begin position="18"/>
        <end position="151"/>
    </location>
</feature>
<dbReference type="Proteomes" id="UP000515563">
    <property type="component" value="Chromosome"/>
</dbReference>
<accession>A0A7G6WX21</accession>
<dbReference type="SUPFAM" id="SSF46785">
    <property type="entry name" value="Winged helix' DNA-binding domain"/>
    <property type="match status" value="1"/>
</dbReference>
<dbReference type="PANTHER" id="PTHR33164:SF99">
    <property type="entry name" value="MARR FAMILY REGULATORY PROTEIN"/>
    <property type="match status" value="1"/>
</dbReference>
<dbReference type="KEGG" id="kqi:F1D05_12250"/>
<dbReference type="AlphaFoldDB" id="A0A7G6WX21"/>
<dbReference type="EMBL" id="CP043661">
    <property type="protein sequence ID" value="QNE18536.1"/>
    <property type="molecule type" value="Genomic_DNA"/>
</dbReference>
<name>A0A7G6WX21_9ACTN</name>
<dbReference type="SMART" id="SM00347">
    <property type="entry name" value="HTH_MARR"/>
    <property type="match status" value="1"/>
</dbReference>
<evidence type="ECO:0000313" key="3">
    <source>
        <dbReference type="Proteomes" id="UP000515563"/>
    </source>
</evidence>
<sequence length="163" mass="18419">MTSVNALSGSPRPPVERGLHIAGLFGLALKRLRAEIEIDSERGFPDLRVSHYRLLELIPDSGARITDLAEIAGMTKQGLGQHVDYLDKLGFTESDRLPEDRRVRLVRRTGKGDEAVAFSHAAIGRVEQAWKEQLGPERYELLRGMLLELCQPFTDELEWLERD</sequence>
<dbReference type="PROSITE" id="PS50995">
    <property type="entry name" value="HTH_MARR_2"/>
    <property type="match status" value="1"/>
</dbReference>
<dbReference type="GO" id="GO:0006950">
    <property type="term" value="P:response to stress"/>
    <property type="evidence" value="ECO:0007669"/>
    <property type="project" value="TreeGrafter"/>
</dbReference>
<dbReference type="RefSeq" id="WP_185447747.1">
    <property type="nucleotide sequence ID" value="NZ_CP043661.1"/>
</dbReference>
<dbReference type="GO" id="GO:0003700">
    <property type="term" value="F:DNA-binding transcription factor activity"/>
    <property type="evidence" value="ECO:0007669"/>
    <property type="project" value="InterPro"/>
</dbReference>
<keyword evidence="3" id="KW-1185">Reference proteome</keyword>
<dbReference type="InterPro" id="IPR000835">
    <property type="entry name" value="HTH_MarR-typ"/>
</dbReference>
<dbReference type="InterPro" id="IPR036388">
    <property type="entry name" value="WH-like_DNA-bd_sf"/>
</dbReference>
<dbReference type="Gene3D" id="1.10.10.10">
    <property type="entry name" value="Winged helix-like DNA-binding domain superfamily/Winged helix DNA-binding domain"/>
    <property type="match status" value="1"/>
</dbReference>
<dbReference type="InterPro" id="IPR036390">
    <property type="entry name" value="WH_DNA-bd_sf"/>
</dbReference>
<evidence type="ECO:0000259" key="1">
    <source>
        <dbReference type="PROSITE" id="PS50995"/>
    </source>
</evidence>